<evidence type="ECO:0000313" key="7">
    <source>
        <dbReference type="Proteomes" id="UP000320799"/>
    </source>
</evidence>
<accession>A0A514CSX7</accession>
<dbReference type="Pfam" id="PF00383">
    <property type="entry name" value="dCMP_cyt_deam_1"/>
    <property type="match status" value="1"/>
</dbReference>
<dbReference type="KEGG" id="vg:56136064"/>
<evidence type="ECO:0000256" key="2">
    <source>
        <dbReference type="ARBA" id="ARBA00022723"/>
    </source>
</evidence>
<keyword evidence="2" id="KW-0479">Metal-binding</keyword>
<keyword evidence="3" id="KW-0378">Hydrolase</keyword>
<keyword evidence="7" id="KW-1185">Reference proteome</keyword>
<sequence length="181" mass="20289">MERRMTVNAAGMIDTPGYLDSEYKMKLRPKWPLAKQALYDRLYLDIAWRFSKMSYAMRLKVGVCLVKDGLVAPGWNGMPAGADNQCEHLVGTEWVTNPEVSHAEENALDKITRSTLSSVGAELYMTHSPCGHCAKQVANSGVVRVLYDESYRSDDGIIYLRNRGVLVQSWAELYGAARQPQ</sequence>
<dbReference type="PROSITE" id="PS00903">
    <property type="entry name" value="CYT_DCMP_DEAMINASES_1"/>
    <property type="match status" value="1"/>
</dbReference>
<dbReference type="PROSITE" id="PS51747">
    <property type="entry name" value="CYT_DCMP_DEAMINASES_2"/>
    <property type="match status" value="1"/>
</dbReference>
<evidence type="ECO:0000259" key="5">
    <source>
        <dbReference type="PROSITE" id="PS51747"/>
    </source>
</evidence>
<dbReference type="SUPFAM" id="SSF53927">
    <property type="entry name" value="Cytidine deaminase-like"/>
    <property type="match status" value="1"/>
</dbReference>
<dbReference type="Proteomes" id="UP000320799">
    <property type="component" value="Segment"/>
</dbReference>
<protein>
    <submittedName>
        <fullName evidence="6">dCMP deaminase</fullName>
    </submittedName>
</protein>
<dbReference type="GO" id="GO:0008270">
    <property type="term" value="F:zinc ion binding"/>
    <property type="evidence" value="ECO:0007669"/>
    <property type="project" value="InterPro"/>
</dbReference>
<organism evidence="6 7">
    <name type="scientific">Achromobacter phage Motura</name>
    <dbReference type="NCBI Taxonomy" id="2591403"/>
    <lineage>
        <taxon>Viruses</taxon>
        <taxon>Duplodnaviria</taxon>
        <taxon>Heunggongvirae</taxon>
        <taxon>Uroviricota</taxon>
        <taxon>Caudoviricetes</taxon>
        <taxon>Moturavirus</taxon>
        <taxon>Moturavirus motura</taxon>
    </lineage>
</organism>
<comment type="similarity">
    <text evidence="1">Belongs to the cytidine and deoxycytidylate deaminase family.</text>
</comment>
<evidence type="ECO:0000256" key="3">
    <source>
        <dbReference type="ARBA" id="ARBA00022801"/>
    </source>
</evidence>
<evidence type="ECO:0000313" key="6">
    <source>
        <dbReference type="EMBL" id="QDH83589.1"/>
    </source>
</evidence>
<dbReference type="PANTHER" id="PTHR11086">
    <property type="entry name" value="DEOXYCYTIDYLATE DEAMINASE-RELATED"/>
    <property type="match status" value="1"/>
</dbReference>
<dbReference type="EMBL" id="MN094788">
    <property type="protein sequence ID" value="QDH83589.1"/>
    <property type="molecule type" value="Genomic_DNA"/>
</dbReference>
<dbReference type="PANTHER" id="PTHR11086:SF18">
    <property type="entry name" value="DEOXYCYTIDYLATE DEAMINASE"/>
    <property type="match status" value="1"/>
</dbReference>
<dbReference type="InterPro" id="IPR016193">
    <property type="entry name" value="Cytidine_deaminase-like"/>
</dbReference>
<feature type="domain" description="CMP/dCMP-type deaminase" evidence="5">
    <location>
        <begin position="38"/>
        <end position="181"/>
    </location>
</feature>
<dbReference type="Gene3D" id="3.40.140.10">
    <property type="entry name" value="Cytidine Deaminase, domain 2"/>
    <property type="match status" value="1"/>
</dbReference>
<dbReference type="GO" id="GO:0004132">
    <property type="term" value="F:dCMP deaminase activity"/>
    <property type="evidence" value="ECO:0007669"/>
    <property type="project" value="TreeGrafter"/>
</dbReference>
<dbReference type="InterPro" id="IPR016192">
    <property type="entry name" value="APOBEC/CMP_deaminase_Zn-bd"/>
</dbReference>
<name>A0A514CSX7_9CAUD</name>
<dbReference type="RefSeq" id="YP_009903788.1">
    <property type="nucleotide sequence ID" value="NC_049849.1"/>
</dbReference>
<proteinExistence type="inferred from homology"/>
<keyword evidence="4" id="KW-0862">Zinc</keyword>
<dbReference type="GeneID" id="56136064"/>
<evidence type="ECO:0000256" key="1">
    <source>
        <dbReference type="ARBA" id="ARBA00006576"/>
    </source>
</evidence>
<reference evidence="6 7" key="1">
    <citation type="submission" date="2019-06" db="EMBL/GenBank/DDBJ databases">
        <authorList>
            <person name="Kincaid V.D."/>
            <person name="Fuller A."/>
            <person name="Hodges K."/>
            <person name="Bansal M."/>
            <person name="Essig J."/>
            <person name="Johnson A."/>
        </authorList>
    </citation>
    <scope>NUCLEOTIDE SEQUENCE [LARGE SCALE GENOMIC DNA]</scope>
</reference>
<evidence type="ECO:0000256" key="4">
    <source>
        <dbReference type="ARBA" id="ARBA00022833"/>
    </source>
</evidence>
<dbReference type="InterPro" id="IPR002125">
    <property type="entry name" value="CMP_dCMP_dom"/>
</dbReference>
<dbReference type="InterPro" id="IPR015517">
    <property type="entry name" value="dCMP_deaminase-rel"/>
</dbReference>